<dbReference type="InterPro" id="IPR000366">
    <property type="entry name" value="GPCR_STE2"/>
</dbReference>
<feature type="transmembrane region" description="Helical" evidence="1">
    <location>
        <begin position="187"/>
        <end position="207"/>
    </location>
</feature>
<feature type="transmembrane region" description="Helical" evidence="1">
    <location>
        <begin position="131"/>
        <end position="153"/>
    </location>
</feature>
<evidence type="ECO:0000256" key="1">
    <source>
        <dbReference type="SAM" id="Phobius"/>
    </source>
</evidence>
<evidence type="ECO:0008006" key="4">
    <source>
        <dbReference type="Google" id="ProtNLM"/>
    </source>
</evidence>
<evidence type="ECO:0000313" key="3">
    <source>
        <dbReference type="Proteomes" id="UP000476696"/>
    </source>
</evidence>
<gene>
    <name evidence="2" type="ORF">GW579_08265</name>
</gene>
<organism evidence="2 3">
    <name type="scientific">Rahnella contaminans</name>
    <dbReference type="NCBI Taxonomy" id="2703882"/>
    <lineage>
        <taxon>Bacteria</taxon>
        <taxon>Pseudomonadati</taxon>
        <taxon>Pseudomonadota</taxon>
        <taxon>Gammaproteobacteria</taxon>
        <taxon>Enterobacterales</taxon>
        <taxon>Yersiniaceae</taxon>
        <taxon>Rahnella</taxon>
    </lineage>
</organism>
<keyword evidence="1" id="KW-1133">Transmembrane helix</keyword>
<dbReference type="GO" id="GO:0016020">
    <property type="term" value="C:membrane"/>
    <property type="evidence" value="ECO:0007669"/>
    <property type="project" value="InterPro"/>
</dbReference>
<dbReference type="RefSeq" id="WP_165058471.1">
    <property type="nucleotide sequence ID" value="NZ_JAADJS010000001.1"/>
</dbReference>
<keyword evidence="1" id="KW-0812">Transmembrane</keyword>
<reference evidence="2 3" key="1">
    <citation type="submission" date="2020-03" db="EMBL/GenBank/DDBJ databases">
        <title>Rahnella aceri sp. nov., isoated from traditional Jeju Makgeolli.</title>
        <authorList>
            <person name="Kim I.S."/>
            <person name="Jeon D."/>
        </authorList>
    </citation>
    <scope>NUCLEOTIDE SEQUENCE [LARGE SCALE GENOMIC DNA]</scope>
    <source>
        <strain evidence="2 3">Lac-M11</strain>
    </source>
</reference>
<dbReference type="PRINTS" id="PR00250">
    <property type="entry name" value="GPCRSTE2"/>
</dbReference>
<sequence length="302" mass="33350">MSPALKINKTTINIVLNLLGSGLAIIGVIFVVARLQSYWQKAHIGFLPFSSWILIAVMAISYGMINLLLAVAWKDILRHFGISVKKKWAIKTYGISQLAKYIPGNIFHIAGRQAIAMAAGYPSKRVLKSNVYELVLIALAGSTSIFLIIPLILPTVSQFAGIILTALSIIVTFIVIKIFFSKQLSYAFLLQLLFLSISAIIFTFILTEISFKDPIQPSHYIYIFGTYTIAWLAGLVTPGAPAGVGIRELVIVFFLQSIIPESELLIAVVLGRFVTVIGDVIFYFYAHTLSNIKKDKSHEPVE</sequence>
<keyword evidence="1" id="KW-0472">Membrane</keyword>
<dbReference type="GO" id="GO:0004932">
    <property type="term" value="F:mating-type factor pheromone receptor activity"/>
    <property type="evidence" value="ECO:0007669"/>
    <property type="project" value="InterPro"/>
</dbReference>
<feature type="transmembrane region" description="Helical" evidence="1">
    <location>
        <begin position="159"/>
        <end position="180"/>
    </location>
</feature>
<feature type="transmembrane region" description="Helical" evidence="1">
    <location>
        <begin position="52"/>
        <end position="73"/>
    </location>
</feature>
<protein>
    <recommendedName>
        <fullName evidence="4">Flippase-like domain-containing protein</fullName>
    </recommendedName>
</protein>
<evidence type="ECO:0000313" key="2">
    <source>
        <dbReference type="EMBL" id="NGX87085.1"/>
    </source>
</evidence>
<feature type="transmembrane region" description="Helical" evidence="1">
    <location>
        <begin position="265"/>
        <end position="286"/>
    </location>
</feature>
<proteinExistence type="predicted"/>
<dbReference type="AlphaFoldDB" id="A0A6M2B225"/>
<feature type="transmembrane region" description="Helical" evidence="1">
    <location>
        <begin position="12"/>
        <end position="32"/>
    </location>
</feature>
<dbReference type="EMBL" id="JAADJS010000001">
    <property type="protein sequence ID" value="NGX87085.1"/>
    <property type="molecule type" value="Genomic_DNA"/>
</dbReference>
<accession>A0A6M2B225</accession>
<keyword evidence="3" id="KW-1185">Reference proteome</keyword>
<comment type="caution">
    <text evidence="2">The sequence shown here is derived from an EMBL/GenBank/DDBJ whole genome shotgun (WGS) entry which is preliminary data.</text>
</comment>
<name>A0A6M2B225_9GAMM</name>
<dbReference type="Proteomes" id="UP000476696">
    <property type="component" value="Unassembled WGS sequence"/>
</dbReference>